<dbReference type="OrthoDB" id="4062651at2759"/>
<dbReference type="InterPro" id="IPR029476">
    <property type="entry name" value="DNase_NucA_NucB"/>
</dbReference>
<sequence length="401" mass="43948">MARAIPDVLKEPPELRIDSVGKLMEGYVTAGVENTVSLGVSASASTGLSNGSSAEFCYWADYDYSVFLQANASFLGDLAYWGDRYDLASPEDPIVLVEQTCLAYSSDVDVKRKRDSTDSALVKNTTGSSIFSGWCQCADKTTSIGNDTLSCENSEGTTLTTKRNDGTSTYCYPPPALFYNSDWFQDAEIENPNTDTREDTPYVELRGICKNVKKYLDRNSAKEHVSPNSMLLTYKKDGNNNNRNEACTQKAKECSKLKTSLWPLNGASPQAETMSCDELPFHSTVEGGSGAEVACVPEGQQRYQSKVNNQVSNIVYKVSQVSRARTAEISFQQVMATLTSGWIEGRIEDYTTSKKEHDIFANLCLGENATLAIGQPQPEDQMNEARSWVLGRGLGTNPTSP</sequence>
<evidence type="ECO:0000313" key="3">
    <source>
        <dbReference type="Proteomes" id="UP001150904"/>
    </source>
</evidence>
<dbReference type="Pfam" id="PF14040">
    <property type="entry name" value="DNase_NucA_NucB"/>
    <property type="match status" value="1"/>
</dbReference>
<gene>
    <name evidence="2" type="ORF">N7498_000355</name>
</gene>
<name>A0A9W9TD75_9EURO</name>
<feature type="domain" description="Deoxyribonuclease NucA/NucB" evidence="1">
    <location>
        <begin position="233"/>
        <end position="306"/>
    </location>
</feature>
<dbReference type="GeneID" id="83174718"/>
<reference evidence="2" key="2">
    <citation type="journal article" date="2023" name="IMA Fungus">
        <title>Comparative genomic study of the Penicillium genus elucidates a diverse pangenome and 15 lateral gene transfer events.</title>
        <authorList>
            <person name="Petersen C."/>
            <person name="Sorensen T."/>
            <person name="Nielsen M.R."/>
            <person name="Sondergaard T.E."/>
            <person name="Sorensen J.L."/>
            <person name="Fitzpatrick D.A."/>
            <person name="Frisvad J.C."/>
            <person name="Nielsen K.L."/>
        </authorList>
    </citation>
    <scope>NUCLEOTIDE SEQUENCE</scope>
    <source>
        <strain evidence="2">IBT 15544</strain>
    </source>
</reference>
<dbReference type="RefSeq" id="XP_058312829.1">
    <property type="nucleotide sequence ID" value="XM_058447418.1"/>
</dbReference>
<accession>A0A9W9TD75</accession>
<proteinExistence type="predicted"/>
<protein>
    <submittedName>
        <fullName evidence="2">CAZyme family GH18</fullName>
    </submittedName>
</protein>
<comment type="caution">
    <text evidence="2">The sequence shown here is derived from an EMBL/GenBank/DDBJ whole genome shotgun (WGS) entry which is preliminary data.</text>
</comment>
<evidence type="ECO:0000313" key="2">
    <source>
        <dbReference type="EMBL" id="KAJ5218256.1"/>
    </source>
</evidence>
<reference evidence="2" key="1">
    <citation type="submission" date="2022-12" db="EMBL/GenBank/DDBJ databases">
        <authorList>
            <person name="Petersen C."/>
        </authorList>
    </citation>
    <scope>NUCLEOTIDE SEQUENCE</scope>
    <source>
        <strain evidence="2">IBT 15544</strain>
    </source>
</reference>
<keyword evidence="3" id="KW-1185">Reference proteome</keyword>
<organism evidence="2 3">
    <name type="scientific">Penicillium cinerascens</name>
    <dbReference type="NCBI Taxonomy" id="70096"/>
    <lineage>
        <taxon>Eukaryota</taxon>
        <taxon>Fungi</taxon>
        <taxon>Dikarya</taxon>
        <taxon>Ascomycota</taxon>
        <taxon>Pezizomycotina</taxon>
        <taxon>Eurotiomycetes</taxon>
        <taxon>Eurotiomycetidae</taxon>
        <taxon>Eurotiales</taxon>
        <taxon>Aspergillaceae</taxon>
        <taxon>Penicillium</taxon>
    </lineage>
</organism>
<dbReference type="Proteomes" id="UP001150904">
    <property type="component" value="Unassembled WGS sequence"/>
</dbReference>
<dbReference type="AlphaFoldDB" id="A0A9W9TD75"/>
<evidence type="ECO:0000259" key="1">
    <source>
        <dbReference type="Pfam" id="PF14040"/>
    </source>
</evidence>
<dbReference type="EMBL" id="JAPQKR010000004">
    <property type="protein sequence ID" value="KAJ5218256.1"/>
    <property type="molecule type" value="Genomic_DNA"/>
</dbReference>